<dbReference type="Pfam" id="PF22974">
    <property type="entry name" value="DUF7029"/>
    <property type="match status" value="1"/>
</dbReference>
<keyword evidence="5" id="KW-1185">Reference proteome</keyword>
<name>A0AAJ0B6A9_9PEZI</name>
<evidence type="ECO:0000259" key="3">
    <source>
        <dbReference type="Pfam" id="PF23865"/>
    </source>
</evidence>
<dbReference type="AlphaFoldDB" id="A0AAJ0B6A9"/>
<keyword evidence="1" id="KW-0732">Signal</keyword>
<dbReference type="Gene3D" id="1.20.120.20">
    <property type="entry name" value="Apolipoprotein"/>
    <property type="match status" value="1"/>
</dbReference>
<feature type="signal peptide" evidence="1">
    <location>
        <begin position="1"/>
        <end position="19"/>
    </location>
</feature>
<evidence type="ECO:0000256" key="1">
    <source>
        <dbReference type="SAM" id="SignalP"/>
    </source>
</evidence>
<organism evidence="4 5">
    <name type="scientific">Echria macrotheca</name>
    <dbReference type="NCBI Taxonomy" id="438768"/>
    <lineage>
        <taxon>Eukaryota</taxon>
        <taxon>Fungi</taxon>
        <taxon>Dikarya</taxon>
        <taxon>Ascomycota</taxon>
        <taxon>Pezizomycotina</taxon>
        <taxon>Sordariomycetes</taxon>
        <taxon>Sordariomycetidae</taxon>
        <taxon>Sordariales</taxon>
        <taxon>Schizotheciaceae</taxon>
        <taxon>Echria</taxon>
    </lineage>
</organism>
<dbReference type="Proteomes" id="UP001239445">
    <property type="component" value="Unassembled WGS sequence"/>
</dbReference>
<accession>A0AAJ0B6A9</accession>
<dbReference type="EMBL" id="MU839840">
    <property type="protein sequence ID" value="KAK1752327.1"/>
    <property type="molecule type" value="Genomic_DNA"/>
</dbReference>
<evidence type="ECO:0000259" key="2">
    <source>
        <dbReference type="Pfam" id="PF22974"/>
    </source>
</evidence>
<gene>
    <name evidence="4" type="ORF">QBC47DRAFT_416792</name>
</gene>
<feature type="domain" description="DUF7223" evidence="3">
    <location>
        <begin position="331"/>
        <end position="554"/>
    </location>
</feature>
<dbReference type="InterPro" id="IPR054293">
    <property type="entry name" value="DUF7029"/>
</dbReference>
<proteinExistence type="predicted"/>
<dbReference type="InterPro" id="IPR055647">
    <property type="entry name" value="DUF7223"/>
</dbReference>
<feature type="domain" description="DUF7029" evidence="2">
    <location>
        <begin position="99"/>
        <end position="216"/>
    </location>
</feature>
<evidence type="ECO:0000313" key="4">
    <source>
        <dbReference type="EMBL" id="KAK1752327.1"/>
    </source>
</evidence>
<reference evidence="4" key="1">
    <citation type="submission" date="2023-06" db="EMBL/GenBank/DDBJ databases">
        <title>Genome-scale phylogeny and comparative genomics of the fungal order Sordariales.</title>
        <authorList>
            <consortium name="Lawrence Berkeley National Laboratory"/>
            <person name="Hensen N."/>
            <person name="Bonometti L."/>
            <person name="Westerberg I."/>
            <person name="Brannstrom I.O."/>
            <person name="Guillou S."/>
            <person name="Cros-Aarteil S."/>
            <person name="Calhoun S."/>
            <person name="Haridas S."/>
            <person name="Kuo A."/>
            <person name="Mondo S."/>
            <person name="Pangilinan J."/>
            <person name="Riley R."/>
            <person name="Labutti K."/>
            <person name="Andreopoulos B."/>
            <person name="Lipzen A."/>
            <person name="Chen C."/>
            <person name="Yanf M."/>
            <person name="Daum C."/>
            <person name="Ng V."/>
            <person name="Clum A."/>
            <person name="Steindorff A."/>
            <person name="Ohm R."/>
            <person name="Martin F."/>
            <person name="Silar P."/>
            <person name="Natvig D."/>
            <person name="Lalanne C."/>
            <person name="Gautier V."/>
            <person name="Ament-Velasquez S.L."/>
            <person name="Kruys A."/>
            <person name="Hutchinson M.I."/>
            <person name="Powell A.J."/>
            <person name="Barry K."/>
            <person name="Miller A.N."/>
            <person name="Grigoriev I.V."/>
            <person name="Debuchy R."/>
            <person name="Gladieux P."/>
            <person name="Thoren M.H."/>
            <person name="Johannesson H."/>
        </authorList>
    </citation>
    <scope>NUCLEOTIDE SEQUENCE</scope>
    <source>
        <strain evidence="4">PSN4</strain>
    </source>
</reference>
<sequence>MAPLRTLISSLILSPLAAGLIQPFQSAGPTSETAVDLDKVSPPPAAAIPKPLILTPLKSHRQGNTKRDLHSALALKNSELLQWIGADGTLASFEILTPGANENVVNLERIDDLVTNITCPPPSSSSSSSSGANNGKLHIKFAKEADLNDASDVWEWVNLQDANHFMMVVGPGACGENEEGGRVLFNVTGVAYDDPTETAVLDVRRTSWKEGVHSYDLSVGKVDAATRRRMVRRTTRRSFFDSVKDAVGDVVDDVKDGVDTVMDGVDTVVDAVKDVPAKVVSAVNAAPTKIVAAAKEIPTKVAAAADDLLGGTSTPDFSVPFDHKIDSDKALSFSANGISVAARCKDCATTGSFDVRARFRAELFETKEAWLELATDGVTARAVVGLGVQGNLTDKLAERSLTVFQAALAGVSIPELLTIGPTVSVRLGVELSQISAGINMVLGGTANIPKSVSRLDFLSRGGSTATGWKPQFKADPVQADGMVEAKAVAFLRPAIGLEISVLDTGMVADISANTPSLTANLKAIASSNCTACGDSQAGLQGGLTLGASIGASLKKKVLGIESALFGITFAEAQLPLAGFCQGFGPKGSACLAA</sequence>
<protein>
    <submittedName>
        <fullName evidence="4">Uncharacterized protein</fullName>
    </submittedName>
</protein>
<evidence type="ECO:0000313" key="5">
    <source>
        <dbReference type="Proteomes" id="UP001239445"/>
    </source>
</evidence>
<comment type="caution">
    <text evidence="4">The sequence shown here is derived from an EMBL/GenBank/DDBJ whole genome shotgun (WGS) entry which is preliminary data.</text>
</comment>
<dbReference type="Pfam" id="PF23865">
    <property type="entry name" value="DUF7223"/>
    <property type="match status" value="1"/>
</dbReference>
<feature type="chain" id="PRO_5042613697" evidence="1">
    <location>
        <begin position="20"/>
        <end position="593"/>
    </location>
</feature>